<name>A0A0D5W3C9_9GEMI</name>
<evidence type="ECO:0000313" key="2">
    <source>
        <dbReference type="Proteomes" id="UP000204634"/>
    </source>
</evidence>
<dbReference type="GeneID" id="24018656"/>
<sequence>MDSRGRKRPSFGPLTPAQLSRRVRWRQTTMAGAMRRLQYGNVYRPNLMKARRTGSSLYPDKGYHDDEDSLDPFGVAGVRRHIDMPALGQGKNQRHTSKIKVWSLNIKGVLHLAQVSTTETVVAEFFLLWSYRPNGAVLPDFNEIYTSGSTMTEVSNSLIARMKHEKLAEYKQLARKKITLVKPTNSSAGSNRKTFTVQLKFRGRNAKYLTFQENATLGNWTDLKSGGFFYFIRFVSSDGNARMEGHVSSRMIYFH</sequence>
<dbReference type="InterPro" id="IPR029053">
    <property type="entry name" value="Viral_coat"/>
</dbReference>
<dbReference type="EMBL" id="KM386645">
    <property type="protein sequence ID" value="AJZ68896.1"/>
    <property type="molecule type" value="Genomic_DNA"/>
</dbReference>
<reference evidence="1 2" key="1">
    <citation type="submission" date="2014-08" db="EMBL/GenBank/DDBJ databases">
        <title>Identification and characterization of a novel geminivirus with monopartite genome infecting apple trees.</title>
        <authorList>
            <person name="Liang P."/>
            <person name="Li S."/>
        </authorList>
    </citation>
    <scope>NUCLEOTIDE SEQUENCE [LARGE SCALE GENOMIC DNA]</scope>
    <source>
        <strain evidence="1">China</strain>
    </source>
</reference>
<gene>
    <name evidence="1" type="primary">V1</name>
</gene>
<accession>A0A0D5W3C9</accession>
<dbReference type="Proteomes" id="UP000204634">
    <property type="component" value="Segment"/>
</dbReference>
<keyword evidence="2" id="KW-1185">Reference proteome</keyword>
<organism evidence="1 2">
    <name type="scientific">Maldovirus mali</name>
    <dbReference type="NCBI Taxonomy" id="2843704"/>
    <lineage>
        <taxon>Viruses</taxon>
        <taxon>Monodnaviria</taxon>
        <taxon>Shotokuvirae</taxon>
        <taxon>Cressdnaviricota</taxon>
        <taxon>Repensiviricetes</taxon>
        <taxon>Geplafuvirales</taxon>
        <taxon>Geminiviridae</taxon>
        <taxon>Maldovirus</taxon>
    </lineage>
</organism>
<dbReference type="OrthoDB" id="15748at10239"/>
<dbReference type="RefSeq" id="YP_009129269.1">
    <property type="nucleotide sequence ID" value="NC_026760.1"/>
</dbReference>
<proteinExistence type="predicted"/>
<protein>
    <submittedName>
        <fullName evidence="1">V1 protein</fullName>
    </submittedName>
</protein>
<evidence type="ECO:0000313" key="1">
    <source>
        <dbReference type="EMBL" id="AJZ68896.1"/>
    </source>
</evidence>
<dbReference type="KEGG" id="vg:24018656"/>
<dbReference type="Gene3D" id="2.60.120.20">
    <property type="match status" value="1"/>
</dbReference>